<dbReference type="PANTHER" id="PTHR18916">
    <property type="entry name" value="DYNACTIN 1-RELATED MICROTUBULE-BINDING"/>
    <property type="match status" value="1"/>
</dbReference>
<dbReference type="GO" id="GO:0007023">
    <property type="term" value="P:post-chaperonin tubulin folding pathway"/>
    <property type="evidence" value="ECO:0007669"/>
    <property type="project" value="InterPro"/>
</dbReference>
<dbReference type="SUPFAM" id="SSF74924">
    <property type="entry name" value="Cap-Gly domain"/>
    <property type="match status" value="1"/>
</dbReference>
<organism evidence="6 7">
    <name type="scientific">Ignelater luminosus</name>
    <name type="common">Cucubano</name>
    <name type="synonym">Pyrophorus luminosus</name>
    <dbReference type="NCBI Taxonomy" id="2038154"/>
    <lineage>
        <taxon>Eukaryota</taxon>
        <taxon>Metazoa</taxon>
        <taxon>Ecdysozoa</taxon>
        <taxon>Arthropoda</taxon>
        <taxon>Hexapoda</taxon>
        <taxon>Insecta</taxon>
        <taxon>Pterygota</taxon>
        <taxon>Neoptera</taxon>
        <taxon>Endopterygota</taxon>
        <taxon>Coleoptera</taxon>
        <taxon>Polyphaga</taxon>
        <taxon>Elateriformia</taxon>
        <taxon>Elateroidea</taxon>
        <taxon>Elateridae</taxon>
        <taxon>Agrypninae</taxon>
        <taxon>Pyrophorini</taxon>
        <taxon>Ignelater</taxon>
    </lineage>
</organism>
<dbReference type="EMBL" id="VTPC01001891">
    <property type="protein sequence ID" value="KAF2901053.1"/>
    <property type="molecule type" value="Genomic_DNA"/>
</dbReference>
<dbReference type="GO" id="GO:0043014">
    <property type="term" value="F:alpha-tubulin binding"/>
    <property type="evidence" value="ECO:0007669"/>
    <property type="project" value="InterPro"/>
</dbReference>
<dbReference type="GO" id="GO:0005829">
    <property type="term" value="C:cytosol"/>
    <property type="evidence" value="ECO:0007669"/>
    <property type="project" value="UniProtKB-ARBA"/>
</dbReference>
<comment type="caution">
    <text evidence="6">The sequence shown here is derived from an EMBL/GenBank/DDBJ whole genome shotgun (WGS) entry which is preliminary data.</text>
</comment>
<dbReference type="SUPFAM" id="SSF54236">
    <property type="entry name" value="Ubiquitin-like"/>
    <property type="match status" value="1"/>
</dbReference>
<dbReference type="PROSITE" id="PS50245">
    <property type="entry name" value="CAP_GLY_2"/>
    <property type="match status" value="1"/>
</dbReference>
<comment type="subcellular location">
    <subcellularLocation>
        <location evidence="1">Cytoplasm</location>
    </subcellularLocation>
</comment>
<comment type="similarity">
    <text evidence="4">Belongs to the TBCB family.</text>
</comment>
<dbReference type="SMART" id="SM01052">
    <property type="entry name" value="CAP_GLY"/>
    <property type="match status" value="1"/>
</dbReference>
<evidence type="ECO:0000256" key="1">
    <source>
        <dbReference type="ARBA" id="ARBA00004496"/>
    </source>
</evidence>
<sequence length="241" mass="27113">MADYTVITSDFINVFISTSNDDISFGEKRFPKDLTISDLKAKLELMTGGNCSTMQVEVYDKDNKLVCSLNDDSALLGSYPIENGMRLHVIDKFSIRNELNFGNVEKYEMAPEMYAKRSDTVRAFLIKNKMGQYNEECIQKKQKQEEEEQKLAETTVIGSRCKVSVPNAPVKLGTVLFAGTVEGLSGHWIGVKYDEPLGKNDGSYKGKEYFKCPPNYGAFVKPQSVLCGNFPEETYDLNEEI</sequence>
<dbReference type="AlphaFoldDB" id="A0A8K0DD54"/>
<dbReference type="GO" id="GO:0007021">
    <property type="term" value="P:tubulin complex assembly"/>
    <property type="evidence" value="ECO:0007669"/>
    <property type="project" value="InterPro"/>
</dbReference>
<dbReference type="PANTHER" id="PTHR18916:SF85">
    <property type="entry name" value="TUBULIN-FOLDING COFACTOR B"/>
    <property type="match status" value="1"/>
</dbReference>
<proteinExistence type="inferred from homology"/>
<reference evidence="6" key="1">
    <citation type="submission" date="2019-08" db="EMBL/GenBank/DDBJ databases">
        <title>The genome of the North American firefly Photinus pyralis.</title>
        <authorList>
            <consortium name="Photinus pyralis genome working group"/>
            <person name="Fallon T.R."/>
            <person name="Sander Lower S.E."/>
            <person name="Weng J.-K."/>
        </authorList>
    </citation>
    <scope>NUCLEOTIDE SEQUENCE</scope>
    <source>
        <strain evidence="6">TRF0915ILg1</strain>
        <tissue evidence="6">Whole body</tissue>
    </source>
</reference>
<dbReference type="GO" id="GO:0035371">
    <property type="term" value="C:microtubule plus-end"/>
    <property type="evidence" value="ECO:0007669"/>
    <property type="project" value="TreeGrafter"/>
</dbReference>
<dbReference type="GO" id="GO:0005938">
    <property type="term" value="C:cell cortex"/>
    <property type="evidence" value="ECO:0007669"/>
    <property type="project" value="TreeGrafter"/>
</dbReference>
<dbReference type="Gene3D" id="2.30.30.190">
    <property type="entry name" value="CAP Gly-rich-like domain"/>
    <property type="match status" value="1"/>
</dbReference>
<feature type="domain" description="CAP-Gly" evidence="5">
    <location>
        <begin position="179"/>
        <end position="221"/>
    </location>
</feature>
<dbReference type="CDD" id="cd01789">
    <property type="entry name" value="Ubl_TBCB"/>
    <property type="match status" value="1"/>
</dbReference>
<accession>A0A8K0DD54</accession>
<evidence type="ECO:0000256" key="3">
    <source>
        <dbReference type="ARBA" id="ARBA00023186"/>
    </source>
</evidence>
<dbReference type="PROSITE" id="PS00845">
    <property type="entry name" value="CAP_GLY_1"/>
    <property type="match status" value="1"/>
</dbReference>
<evidence type="ECO:0000259" key="5">
    <source>
        <dbReference type="PROSITE" id="PS50245"/>
    </source>
</evidence>
<dbReference type="Pfam" id="PF14560">
    <property type="entry name" value="Ubiquitin_2"/>
    <property type="match status" value="1"/>
</dbReference>
<keyword evidence="7" id="KW-1185">Reference proteome</keyword>
<evidence type="ECO:0000313" key="6">
    <source>
        <dbReference type="EMBL" id="KAF2901053.1"/>
    </source>
</evidence>
<protein>
    <recommendedName>
        <fullName evidence="5">CAP-Gly domain-containing protein</fullName>
    </recommendedName>
</protein>
<name>A0A8K0DD54_IGNLU</name>
<evidence type="ECO:0000256" key="2">
    <source>
        <dbReference type="ARBA" id="ARBA00022490"/>
    </source>
</evidence>
<dbReference type="Pfam" id="PF01302">
    <property type="entry name" value="CAP_GLY"/>
    <property type="match status" value="1"/>
</dbReference>
<dbReference type="OrthoDB" id="5295208at2759"/>
<dbReference type="GO" id="GO:0031122">
    <property type="term" value="P:cytoplasmic microtubule organization"/>
    <property type="evidence" value="ECO:0007669"/>
    <property type="project" value="TreeGrafter"/>
</dbReference>
<dbReference type="Proteomes" id="UP000801492">
    <property type="component" value="Unassembled WGS sequence"/>
</dbReference>
<dbReference type="FunFam" id="2.30.30.190:FF:000013">
    <property type="entry name" value="Tubulin-folding cofactor B"/>
    <property type="match status" value="1"/>
</dbReference>
<dbReference type="InterPro" id="IPR029071">
    <property type="entry name" value="Ubiquitin-like_domsf"/>
</dbReference>
<dbReference type="Gene3D" id="3.10.20.90">
    <property type="entry name" value="Phosphatidylinositol 3-kinase Catalytic Subunit, Chain A, domain 1"/>
    <property type="match status" value="1"/>
</dbReference>
<dbReference type="GO" id="GO:0051010">
    <property type="term" value="F:microtubule plus-end binding"/>
    <property type="evidence" value="ECO:0007669"/>
    <property type="project" value="TreeGrafter"/>
</dbReference>
<dbReference type="GO" id="GO:0005634">
    <property type="term" value="C:nucleus"/>
    <property type="evidence" value="ECO:0007669"/>
    <property type="project" value="TreeGrafter"/>
</dbReference>
<dbReference type="InterPro" id="IPR036859">
    <property type="entry name" value="CAP-Gly_dom_sf"/>
</dbReference>
<keyword evidence="2" id="KW-0963">Cytoplasm</keyword>
<evidence type="ECO:0000256" key="4">
    <source>
        <dbReference type="ARBA" id="ARBA00025779"/>
    </source>
</evidence>
<keyword evidence="3" id="KW-0143">Chaperone</keyword>
<dbReference type="InterPro" id="IPR000938">
    <property type="entry name" value="CAP-Gly_domain"/>
</dbReference>
<evidence type="ECO:0000313" key="7">
    <source>
        <dbReference type="Proteomes" id="UP000801492"/>
    </source>
</evidence>
<gene>
    <name evidence="6" type="ORF">ILUMI_05109</name>
</gene>
<dbReference type="InterPro" id="IPR045172">
    <property type="entry name" value="TBCB_Ubl"/>
</dbReference>
<dbReference type="InterPro" id="IPR000626">
    <property type="entry name" value="Ubiquitin-like_dom"/>
</dbReference>